<dbReference type="EMBL" id="CP136336">
    <property type="protein sequence ID" value="WOB08339.1"/>
    <property type="molecule type" value="Genomic_DNA"/>
</dbReference>
<dbReference type="PANTHER" id="PTHR35006">
    <property type="entry name" value="GLYOXALASE FAMILY PROTEIN (AFU_ORTHOLOGUE AFUA_5G14830)"/>
    <property type="match status" value="1"/>
</dbReference>
<dbReference type="Pfam" id="PF00903">
    <property type="entry name" value="Glyoxalase"/>
    <property type="match status" value="1"/>
</dbReference>
<evidence type="ECO:0000313" key="2">
    <source>
        <dbReference type="EMBL" id="WOB08339.1"/>
    </source>
</evidence>
<organism evidence="2 3">
    <name type="scientific">Piscinibacter gummiphilus</name>
    <dbReference type="NCBI Taxonomy" id="946333"/>
    <lineage>
        <taxon>Bacteria</taxon>
        <taxon>Pseudomonadati</taxon>
        <taxon>Pseudomonadota</taxon>
        <taxon>Betaproteobacteria</taxon>
        <taxon>Burkholderiales</taxon>
        <taxon>Sphaerotilaceae</taxon>
        <taxon>Piscinibacter</taxon>
    </lineage>
</organism>
<dbReference type="InterPro" id="IPR004360">
    <property type="entry name" value="Glyas_Fos-R_dOase_dom"/>
</dbReference>
<name>A0ABZ0D0S7_9BURK</name>
<feature type="domain" description="VOC" evidence="1">
    <location>
        <begin position="6"/>
        <end position="132"/>
    </location>
</feature>
<keyword evidence="3" id="KW-1185">Reference proteome</keyword>
<dbReference type="Gene3D" id="3.10.180.10">
    <property type="entry name" value="2,3-Dihydroxybiphenyl 1,2-Dioxygenase, domain 1"/>
    <property type="match status" value="1"/>
</dbReference>
<sequence length="148" mass="16961">MIEVTGIDHIYITVSDLARSQAFYDTVLREVLGFRSNSFEIGGDRHVQYYNRHFGYVLRPRRGSGTHDPYSPGLHHFCLRVESVDDVVAASKALRAAGIDASEAHLHPGYAPDYWATFFTDPDGVRLEITNYRAERRERHDRWHELGA</sequence>
<dbReference type="RefSeq" id="WP_316701070.1">
    <property type="nucleotide sequence ID" value="NZ_CP136336.1"/>
</dbReference>
<gene>
    <name evidence="2" type="ORF">RXV79_26000</name>
</gene>
<evidence type="ECO:0000259" key="1">
    <source>
        <dbReference type="PROSITE" id="PS51819"/>
    </source>
</evidence>
<proteinExistence type="predicted"/>
<reference evidence="2 3" key="1">
    <citation type="submission" date="2023-10" db="EMBL/GenBank/DDBJ databases">
        <title>Bacteria for the degradation of biodegradable plastic PBAT(Polybutylene adipate terephthalate).</title>
        <authorList>
            <person name="Weon H.-Y."/>
            <person name="Yeon J."/>
        </authorList>
    </citation>
    <scope>NUCLEOTIDE SEQUENCE [LARGE SCALE GENOMIC DNA]</scope>
    <source>
        <strain evidence="2 3">SBD 7-3</strain>
    </source>
</reference>
<dbReference type="PANTHER" id="PTHR35006:SF2">
    <property type="entry name" value="GLYOXALASE FAMILY PROTEIN (AFU_ORTHOLOGUE AFUA_5G14830)"/>
    <property type="match status" value="1"/>
</dbReference>
<accession>A0ABZ0D0S7</accession>
<dbReference type="Proteomes" id="UP001303946">
    <property type="component" value="Chromosome"/>
</dbReference>
<protein>
    <submittedName>
        <fullName evidence="2">VOC family protein</fullName>
    </submittedName>
</protein>
<dbReference type="InterPro" id="IPR029068">
    <property type="entry name" value="Glyas_Bleomycin-R_OHBP_Dase"/>
</dbReference>
<evidence type="ECO:0000313" key="3">
    <source>
        <dbReference type="Proteomes" id="UP001303946"/>
    </source>
</evidence>
<dbReference type="PROSITE" id="PS51819">
    <property type="entry name" value="VOC"/>
    <property type="match status" value="1"/>
</dbReference>
<dbReference type="SUPFAM" id="SSF54593">
    <property type="entry name" value="Glyoxalase/Bleomycin resistance protein/Dihydroxybiphenyl dioxygenase"/>
    <property type="match status" value="1"/>
</dbReference>
<dbReference type="InterPro" id="IPR037523">
    <property type="entry name" value="VOC_core"/>
</dbReference>